<protein>
    <submittedName>
        <fullName evidence="3">tRNA 2-selenouridine(34) synthase MnmH</fullName>
    </submittedName>
</protein>
<dbReference type="PANTHER" id="PTHR30401:SF0">
    <property type="entry name" value="TRNA 2-SELENOURIDINE SYNTHASE"/>
    <property type="match status" value="1"/>
</dbReference>
<dbReference type="EMBL" id="QVTE01000051">
    <property type="protein sequence ID" value="RFU66407.1"/>
    <property type="molecule type" value="Genomic_DNA"/>
</dbReference>
<dbReference type="InterPro" id="IPR027417">
    <property type="entry name" value="P-loop_NTPase"/>
</dbReference>
<dbReference type="SUPFAM" id="SSF52540">
    <property type="entry name" value="P-loop containing nucleoside triphosphate hydrolases"/>
    <property type="match status" value="1"/>
</dbReference>
<dbReference type="GO" id="GO:0043828">
    <property type="term" value="F:tRNA 2-selenouridine synthase activity"/>
    <property type="evidence" value="ECO:0007669"/>
    <property type="project" value="InterPro"/>
</dbReference>
<dbReference type="PANTHER" id="PTHR30401">
    <property type="entry name" value="TRNA 2-SELENOURIDINE SYNTHASE"/>
    <property type="match status" value="1"/>
</dbReference>
<evidence type="ECO:0000313" key="4">
    <source>
        <dbReference type="Proteomes" id="UP000264541"/>
    </source>
</evidence>
<evidence type="ECO:0000313" key="3">
    <source>
        <dbReference type="EMBL" id="RFU66407.1"/>
    </source>
</evidence>
<dbReference type="NCBIfam" id="NF008750">
    <property type="entry name" value="PRK11784.1-2"/>
    <property type="match status" value="1"/>
</dbReference>
<proteinExistence type="predicted"/>
<keyword evidence="4" id="KW-1185">Reference proteome</keyword>
<evidence type="ECO:0000259" key="2">
    <source>
        <dbReference type="PROSITE" id="PS50206"/>
    </source>
</evidence>
<accession>A0A372LJ29</accession>
<dbReference type="SUPFAM" id="SSF52821">
    <property type="entry name" value="Rhodanese/Cell cycle control phosphatase"/>
    <property type="match status" value="1"/>
</dbReference>
<gene>
    <name evidence="3" type="primary">mnmH</name>
    <name evidence="3" type="ORF">D0469_17395</name>
</gene>
<reference evidence="3 4" key="1">
    <citation type="submission" date="2018-08" db="EMBL/GenBank/DDBJ databases">
        <title>Bacillus chawlae sp. nov., Bacillus glennii sp. nov., and Bacillus saganii sp. nov. Isolated from the Vehicle Assembly Building at Kennedy Space Center where the Viking Spacecraft were Assembled.</title>
        <authorList>
            <person name="Seuylemezian A."/>
            <person name="Vaishampayan P."/>
        </authorList>
    </citation>
    <scope>NUCLEOTIDE SEQUENCE [LARGE SCALE GENOMIC DNA]</scope>
    <source>
        <strain evidence="3 4">V47-23a</strain>
    </source>
</reference>
<dbReference type="InterPro" id="IPR036873">
    <property type="entry name" value="Rhodanese-like_dom_sf"/>
</dbReference>
<comment type="caution">
    <text evidence="3">The sequence shown here is derived from an EMBL/GenBank/DDBJ whole genome shotgun (WGS) entry which is preliminary data.</text>
</comment>
<sequence length="363" mass="41659">MKEWTIEELLQHPDAIAIDVRSPIEYEEGSIPDSINIPLFTNEERQEIGTLYKVEGSDAAKWRAMETVAPKLPQLLGEIRGLIETGKKPVVYCWRGGMRSKSVASFAVFSGLNVARVTGGYRAYRKYILETMEDMLPARAVVLHGMTGSGKTLILKSLSEKGYPVLDLEEIANHRGSVFGSFGLGKPHNQKIFDSLLFKELRNLKDADYFLMEAESKRIGHAVQPDFMVAARENALHIHVEASLEKRVERTYKEYVEQFQDEQWFKDKVELALRNILKRINNPEIIQEITRAANNEDYRKLIELLYVYYYDTRYNHKEKEFADRLTVVNADSIEAAAKQLEHILQNAGYAMPEEILQKNQITK</sequence>
<organism evidence="3 4">
    <name type="scientific">Peribacillus saganii</name>
    <dbReference type="NCBI Taxonomy" id="2303992"/>
    <lineage>
        <taxon>Bacteria</taxon>
        <taxon>Bacillati</taxon>
        <taxon>Bacillota</taxon>
        <taxon>Bacilli</taxon>
        <taxon>Bacillales</taxon>
        <taxon>Bacillaceae</taxon>
        <taxon>Peribacillus</taxon>
    </lineage>
</organism>
<name>A0A372LJ29_9BACI</name>
<dbReference type="Pfam" id="PF00581">
    <property type="entry name" value="Rhodanese"/>
    <property type="match status" value="1"/>
</dbReference>
<feature type="domain" description="Rhodanese" evidence="2">
    <location>
        <begin position="11"/>
        <end position="133"/>
    </location>
</feature>
<dbReference type="SMART" id="SM00450">
    <property type="entry name" value="RHOD"/>
    <property type="match status" value="1"/>
</dbReference>
<dbReference type="Gene3D" id="3.40.250.10">
    <property type="entry name" value="Rhodanese-like domain"/>
    <property type="match status" value="1"/>
</dbReference>
<keyword evidence="1" id="KW-0711">Selenium</keyword>
<dbReference type="OrthoDB" id="9808735at2"/>
<dbReference type="PROSITE" id="PS50206">
    <property type="entry name" value="RHODANESE_3"/>
    <property type="match status" value="1"/>
</dbReference>
<dbReference type="RefSeq" id="WP_117327991.1">
    <property type="nucleotide sequence ID" value="NZ_QVTE01000051.1"/>
</dbReference>
<dbReference type="Gene3D" id="3.40.50.300">
    <property type="entry name" value="P-loop containing nucleotide triphosphate hydrolases"/>
    <property type="match status" value="1"/>
</dbReference>
<dbReference type="InterPro" id="IPR058840">
    <property type="entry name" value="AAA_SelU"/>
</dbReference>
<dbReference type="InterPro" id="IPR001763">
    <property type="entry name" value="Rhodanese-like_dom"/>
</dbReference>
<dbReference type="Pfam" id="PF26341">
    <property type="entry name" value="AAA_SelU"/>
    <property type="match status" value="1"/>
</dbReference>
<dbReference type="AlphaFoldDB" id="A0A372LJ29"/>
<dbReference type="GO" id="GO:0002098">
    <property type="term" value="P:tRNA wobble uridine modification"/>
    <property type="evidence" value="ECO:0007669"/>
    <property type="project" value="InterPro"/>
</dbReference>
<evidence type="ECO:0000256" key="1">
    <source>
        <dbReference type="ARBA" id="ARBA00023266"/>
    </source>
</evidence>
<dbReference type="NCBIfam" id="TIGR03167">
    <property type="entry name" value="tRNA_sel_U_synt"/>
    <property type="match status" value="1"/>
</dbReference>
<dbReference type="Proteomes" id="UP000264541">
    <property type="component" value="Unassembled WGS sequence"/>
</dbReference>
<dbReference type="InterPro" id="IPR017582">
    <property type="entry name" value="SelU"/>
</dbReference>